<dbReference type="Proteomes" id="UP000886476">
    <property type="component" value="Unassembled WGS sequence"/>
</dbReference>
<gene>
    <name evidence="3" type="ORF">HL667_26695</name>
</gene>
<feature type="region of interest" description="Disordered" evidence="1">
    <location>
        <begin position="142"/>
        <end position="174"/>
    </location>
</feature>
<keyword evidence="2" id="KW-0812">Transmembrane</keyword>
<dbReference type="RefSeq" id="WP_172113672.1">
    <property type="nucleotide sequence ID" value="NZ_JABFDM010000004.1"/>
</dbReference>
<dbReference type="Pfam" id="PF10947">
    <property type="entry name" value="DUF2628"/>
    <property type="match status" value="1"/>
</dbReference>
<keyword evidence="2" id="KW-1133">Transmembrane helix</keyword>
<name>A0ABX2CKA7_9BRAD</name>
<evidence type="ECO:0000313" key="3">
    <source>
        <dbReference type="EMBL" id="NPU68616.1"/>
    </source>
</evidence>
<feature type="transmembrane region" description="Helical" evidence="2">
    <location>
        <begin position="64"/>
        <end position="87"/>
    </location>
</feature>
<reference evidence="3" key="1">
    <citation type="submission" date="2020-05" db="EMBL/GenBank/DDBJ databases">
        <title>Nod-independent and nitrogen-fixing Bradyrhizobium aeschynomene sp. nov. isolated from nodules of Aeschynomene indica.</title>
        <authorList>
            <person name="Zhang Z."/>
        </authorList>
    </citation>
    <scope>NUCLEOTIDE SEQUENCE</scope>
    <source>
        <strain evidence="3">83012</strain>
    </source>
</reference>
<dbReference type="InterPro" id="IPR024399">
    <property type="entry name" value="DUF2628"/>
</dbReference>
<sequence>MPVYTIHAPLAAGADLRSTDRFVFIRDGFHFWAAVLGAVWLAWHRLWLAMLGWIALMIVVDVLLVRIGIGGGTIALVDLLLAVLLGLEASSLKRWSYSRGKWRQLDVVVADDLDAAERRFFERWAARRSDLGYDNYTVDRGAAPPTRDNGNGQHPPPLPHASIIGLFPEPGGGR</sequence>
<evidence type="ECO:0000313" key="4">
    <source>
        <dbReference type="Proteomes" id="UP000886476"/>
    </source>
</evidence>
<comment type="caution">
    <text evidence="3">The sequence shown here is derived from an EMBL/GenBank/DDBJ whole genome shotgun (WGS) entry which is preliminary data.</text>
</comment>
<evidence type="ECO:0000256" key="1">
    <source>
        <dbReference type="SAM" id="MobiDB-lite"/>
    </source>
</evidence>
<organism evidence="3 4">
    <name type="scientific">Bradyrhizobium aeschynomenes</name>
    <dbReference type="NCBI Taxonomy" id="2734909"/>
    <lineage>
        <taxon>Bacteria</taxon>
        <taxon>Pseudomonadati</taxon>
        <taxon>Pseudomonadota</taxon>
        <taxon>Alphaproteobacteria</taxon>
        <taxon>Hyphomicrobiales</taxon>
        <taxon>Nitrobacteraceae</taxon>
        <taxon>Bradyrhizobium</taxon>
    </lineage>
</organism>
<keyword evidence="2" id="KW-0472">Membrane</keyword>
<feature type="transmembrane region" description="Helical" evidence="2">
    <location>
        <begin position="31"/>
        <end position="58"/>
    </location>
</feature>
<proteinExistence type="predicted"/>
<evidence type="ECO:0000256" key="2">
    <source>
        <dbReference type="SAM" id="Phobius"/>
    </source>
</evidence>
<keyword evidence="4" id="KW-1185">Reference proteome</keyword>
<protein>
    <submittedName>
        <fullName evidence="3">DUF2628 domain-containing protein</fullName>
    </submittedName>
</protein>
<accession>A0ABX2CKA7</accession>
<dbReference type="EMBL" id="JABFDN010000011">
    <property type="protein sequence ID" value="NPU68616.1"/>
    <property type="molecule type" value="Genomic_DNA"/>
</dbReference>